<dbReference type="EMBL" id="PZPL01000001">
    <property type="protein sequence ID" value="PTL72271.1"/>
    <property type="molecule type" value="Genomic_DNA"/>
</dbReference>
<sequence length="157" mass="17287">MERRQAEDHVRAAQSRTESFGRGRLVSTYSIRHRPGLDVAFVLDGAAGDFQIGMGAASDDYSSVMSLGVDSREGRLHAVGLWTVDGRAEKLTARILLQDRGLIVVEATPLPLAKRPRSLKCWSFLRQDGVDHYSDVVGFVSPELAALPPVPLRTYPR</sequence>
<evidence type="ECO:0000313" key="2">
    <source>
        <dbReference type="Proteomes" id="UP000241085"/>
    </source>
</evidence>
<comment type="caution">
    <text evidence="1">The sequence shown here is derived from an EMBL/GenBank/DDBJ whole genome shotgun (WGS) entry which is preliminary data.</text>
</comment>
<dbReference type="AlphaFoldDB" id="A0A2T4URZ1"/>
<gene>
    <name evidence="1" type="ORF">C1I63_05035</name>
</gene>
<keyword evidence="2" id="KW-1185">Reference proteome</keyword>
<proteinExistence type="predicted"/>
<dbReference type="RefSeq" id="WP_107573999.1">
    <property type="nucleotide sequence ID" value="NZ_PZPL01000001.1"/>
</dbReference>
<accession>A0A2T4URZ1</accession>
<dbReference type="Proteomes" id="UP000241085">
    <property type="component" value="Unassembled WGS sequence"/>
</dbReference>
<reference evidence="1 2" key="1">
    <citation type="submission" date="2018-03" db="EMBL/GenBank/DDBJ databases">
        <title>Bacteriophage NCPPB3778 and a type I-E CRISPR drive the evolution of the US Biological Select Agent, Rathayibacter toxicus.</title>
        <authorList>
            <person name="Davis E.W.II."/>
            <person name="Tabima J.F."/>
            <person name="Weisberg A.J."/>
            <person name="Dantas Lopes L."/>
            <person name="Wiseman M.S."/>
            <person name="Wiseman M.S."/>
            <person name="Pupko T."/>
            <person name="Belcher M.S."/>
            <person name="Sechler A.J."/>
            <person name="Tancos M.A."/>
            <person name="Schroeder B.K."/>
            <person name="Murray T.D."/>
            <person name="Luster D.G."/>
            <person name="Schneider W.L."/>
            <person name="Rogers E."/>
            <person name="Andreote F.D."/>
            <person name="Grunwald N.J."/>
            <person name="Putnam M.L."/>
            <person name="Chang J.H."/>
        </authorList>
    </citation>
    <scope>NUCLEOTIDE SEQUENCE [LARGE SCALE GENOMIC DNA]</scope>
    <source>
        <strain evidence="1 2">DSM 15933</strain>
    </source>
</reference>
<organism evidence="1 2">
    <name type="scientific">Rathayibacter caricis DSM 15933</name>
    <dbReference type="NCBI Taxonomy" id="1328867"/>
    <lineage>
        <taxon>Bacteria</taxon>
        <taxon>Bacillati</taxon>
        <taxon>Actinomycetota</taxon>
        <taxon>Actinomycetes</taxon>
        <taxon>Micrococcales</taxon>
        <taxon>Microbacteriaceae</taxon>
        <taxon>Rathayibacter</taxon>
    </lineage>
</organism>
<protein>
    <submittedName>
        <fullName evidence="1">Uncharacterized protein</fullName>
    </submittedName>
</protein>
<evidence type="ECO:0000313" key="1">
    <source>
        <dbReference type="EMBL" id="PTL72271.1"/>
    </source>
</evidence>
<name>A0A2T4URZ1_9MICO</name>